<organism evidence="1 2">
    <name type="scientific">Enhygromyxa salina</name>
    <dbReference type="NCBI Taxonomy" id="215803"/>
    <lineage>
        <taxon>Bacteria</taxon>
        <taxon>Pseudomonadati</taxon>
        <taxon>Myxococcota</taxon>
        <taxon>Polyangia</taxon>
        <taxon>Nannocystales</taxon>
        <taxon>Nannocystaceae</taxon>
        <taxon>Enhygromyxa</taxon>
    </lineage>
</organism>
<evidence type="ECO:0000313" key="2">
    <source>
        <dbReference type="Proteomes" id="UP000238823"/>
    </source>
</evidence>
<dbReference type="AlphaFoldDB" id="A0A2S9XTR0"/>
<sequence>MRESLSDNALEILFCSAELLIEGDRDLETRPSLSDAERVYATVMLTLDLSRSAALLRERPDEATAERVAELMRGSDEVRRRLIELARPKLAELFDAAPRSLRIELLPVVRVSGARILIDGDAVVSLRSPIKKVYEVHG</sequence>
<comment type="caution">
    <text evidence="1">The sequence shown here is derived from an EMBL/GenBank/DDBJ whole genome shotgun (WGS) entry which is preliminary data.</text>
</comment>
<proteinExistence type="predicted"/>
<reference evidence="1 2" key="1">
    <citation type="submission" date="2018-03" db="EMBL/GenBank/DDBJ databases">
        <title>Draft Genome Sequences of the Obligatory Marine Myxobacteria Enhygromyxa salina SWB007.</title>
        <authorList>
            <person name="Poehlein A."/>
            <person name="Moghaddam J.A."/>
            <person name="Harms H."/>
            <person name="Alanjari M."/>
            <person name="Koenig G.M."/>
            <person name="Daniel R."/>
            <person name="Schaeberle T.F."/>
        </authorList>
    </citation>
    <scope>NUCLEOTIDE SEQUENCE [LARGE SCALE GENOMIC DNA]</scope>
    <source>
        <strain evidence="1 2">SWB007</strain>
    </source>
</reference>
<name>A0A2S9XTR0_9BACT</name>
<gene>
    <name evidence="1" type="ORF">ENSA7_70820</name>
</gene>
<evidence type="ECO:0000313" key="1">
    <source>
        <dbReference type="EMBL" id="PRP96267.1"/>
    </source>
</evidence>
<dbReference type="EMBL" id="PVNL01000135">
    <property type="protein sequence ID" value="PRP96267.1"/>
    <property type="molecule type" value="Genomic_DNA"/>
</dbReference>
<accession>A0A2S9XTR0</accession>
<dbReference type="Proteomes" id="UP000238823">
    <property type="component" value="Unassembled WGS sequence"/>
</dbReference>
<protein>
    <submittedName>
        <fullName evidence="1">Uncharacterized protein</fullName>
    </submittedName>
</protein>